<dbReference type="Proteomes" id="UP001487740">
    <property type="component" value="Unassembled WGS sequence"/>
</dbReference>
<evidence type="ECO:0000313" key="2">
    <source>
        <dbReference type="EMBL" id="KAK8385589.1"/>
    </source>
</evidence>
<protein>
    <recommendedName>
        <fullName evidence="4">Glutathione peroxidase</fullName>
    </recommendedName>
</protein>
<evidence type="ECO:0000313" key="3">
    <source>
        <dbReference type="Proteomes" id="UP001487740"/>
    </source>
</evidence>
<proteinExistence type="predicted"/>
<reference evidence="2 3" key="1">
    <citation type="submission" date="2023-03" db="EMBL/GenBank/DDBJ databases">
        <title>High-quality genome of Scylla paramamosain provides insights in environmental adaptation.</title>
        <authorList>
            <person name="Zhang L."/>
        </authorList>
    </citation>
    <scope>NUCLEOTIDE SEQUENCE [LARGE SCALE GENOMIC DNA]</scope>
    <source>
        <strain evidence="2">LZ_2023a</strain>
        <tissue evidence="2">Muscle</tissue>
    </source>
</reference>
<organism evidence="2 3">
    <name type="scientific">Scylla paramamosain</name>
    <name type="common">Mud crab</name>
    <dbReference type="NCBI Taxonomy" id="85552"/>
    <lineage>
        <taxon>Eukaryota</taxon>
        <taxon>Metazoa</taxon>
        <taxon>Ecdysozoa</taxon>
        <taxon>Arthropoda</taxon>
        <taxon>Crustacea</taxon>
        <taxon>Multicrustacea</taxon>
        <taxon>Malacostraca</taxon>
        <taxon>Eumalacostraca</taxon>
        <taxon>Eucarida</taxon>
        <taxon>Decapoda</taxon>
        <taxon>Pleocyemata</taxon>
        <taxon>Brachyura</taxon>
        <taxon>Eubrachyura</taxon>
        <taxon>Portunoidea</taxon>
        <taxon>Portunidae</taxon>
        <taxon>Portuninae</taxon>
        <taxon>Scylla</taxon>
    </lineage>
</organism>
<comment type="caution">
    <text evidence="2">The sequence shown here is derived from an EMBL/GenBank/DDBJ whole genome shotgun (WGS) entry which is preliminary data.</text>
</comment>
<sequence>MLRSSSCRPCDRVSQESPRPSLADTEAKLFSTFLNCLDTWTRCRGRDAEVRGGCRQVSERLLPAEQLQSTLIRRKVSSRMLWAGLVSLAAVGVAAQDRVPSRACYHHETDGGSIYDFTEADLFETRNISLSEHLGKVVLIVNVATY</sequence>
<name>A0AAW0TDF1_SCYPA</name>
<evidence type="ECO:0000256" key="1">
    <source>
        <dbReference type="SAM" id="MobiDB-lite"/>
    </source>
</evidence>
<gene>
    <name evidence="2" type="ORF">O3P69_016394</name>
</gene>
<dbReference type="EMBL" id="JARAKH010000032">
    <property type="protein sequence ID" value="KAK8385589.1"/>
    <property type="molecule type" value="Genomic_DNA"/>
</dbReference>
<dbReference type="AlphaFoldDB" id="A0AAW0TDF1"/>
<accession>A0AAW0TDF1</accession>
<evidence type="ECO:0008006" key="4">
    <source>
        <dbReference type="Google" id="ProtNLM"/>
    </source>
</evidence>
<feature type="region of interest" description="Disordered" evidence="1">
    <location>
        <begin position="1"/>
        <end position="21"/>
    </location>
</feature>
<keyword evidence="3" id="KW-1185">Reference proteome</keyword>
<dbReference type="Gene3D" id="3.40.30.10">
    <property type="entry name" value="Glutaredoxin"/>
    <property type="match status" value="1"/>
</dbReference>